<sequence>MSFINTEKLISPQEECQHLLFNFNAFNDVSSSMLLEKLESAGILKEPETLSRGERIISPGEMERHIYFIEDGAMRIFFVHEDEEYITRLAYSGDIITALDSFITKKPTEFYIEAIRTTTVRKATVEDYLGLMKTDAEMLEMWDFMLGQLVTQQMERERDLLIPSPAVRYERVVARSPKLFQEVPLKYIASYLRMTPETLSRILKS</sequence>
<evidence type="ECO:0000313" key="2">
    <source>
        <dbReference type="EMBL" id="KAB2813954.1"/>
    </source>
</evidence>
<evidence type="ECO:0000313" key="3">
    <source>
        <dbReference type="Proteomes" id="UP000468650"/>
    </source>
</evidence>
<dbReference type="PROSITE" id="PS50042">
    <property type="entry name" value="CNMP_BINDING_3"/>
    <property type="match status" value="1"/>
</dbReference>
<feature type="domain" description="Cyclic nucleotide-binding" evidence="1">
    <location>
        <begin position="22"/>
        <end position="121"/>
    </location>
</feature>
<dbReference type="CDD" id="cd00038">
    <property type="entry name" value="CAP_ED"/>
    <property type="match status" value="1"/>
</dbReference>
<dbReference type="OrthoDB" id="792939at2"/>
<dbReference type="InterPro" id="IPR014710">
    <property type="entry name" value="RmlC-like_jellyroll"/>
</dbReference>
<dbReference type="SUPFAM" id="SSF51206">
    <property type="entry name" value="cAMP-binding domain-like"/>
    <property type="match status" value="1"/>
</dbReference>
<protein>
    <submittedName>
        <fullName evidence="2">Crp/Fnr family transcriptional regulator</fullName>
    </submittedName>
</protein>
<accession>A0A6N6RI56</accession>
<comment type="caution">
    <text evidence="2">The sequence shown here is derived from an EMBL/GenBank/DDBJ whole genome shotgun (WGS) entry which is preliminary data.</text>
</comment>
<dbReference type="AlphaFoldDB" id="A0A6N6RI56"/>
<dbReference type="Pfam" id="PF00027">
    <property type="entry name" value="cNMP_binding"/>
    <property type="match status" value="1"/>
</dbReference>
<reference evidence="2 3" key="1">
    <citation type="submission" date="2019-09" db="EMBL/GenBank/DDBJ databases">
        <title>Genomes of family Cryomorphaceae.</title>
        <authorList>
            <person name="Bowman J.P."/>
        </authorList>
    </citation>
    <scope>NUCLEOTIDE SEQUENCE [LARGE SCALE GENOMIC DNA]</scope>
    <source>
        <strain evidence="2 3">LMG 25704</strain>
    </source>
</reference>
<dbReference type="InterPro" id="IPR000595">
    <property type="entry name" value="cNMP-bd_dom"/>
</dbReference>
<evidence type="ECO:0000259" key="1">
    <source>
        <dbReference type="PROSITE" id="PS50042"/>
    </source>
</evidence>
<dbReference type="Proteomes" id="UP000468650">
    <property type="component" value="Unassembled WGS sequence"/>
</dbReference>
<keyword evidence="3" id="KW-1185">Reference proteome</keyword>
<dbReference type="EMBL" id="WBVO01000002">
    <property type="protein sequence ID" value="KAB2813954.1"/>
    <property type="molecule type" value="Genomic_DNA"/>
</dbReference>
<organism evidence="2 3">
    <name type="scientific">Phaeocystidibacter luteus</name>
    <dbReference type="NCBI Taxonomy" id="911197"/>
    <lineage>
        <taxon>Bacteria</taxon>
        <taxon>Pseudomonadati</taxon>
        <taxon>Bacteroidota</taxon>
        <taxon>Flavobacteriia</taxon>
        <taxon>Flavobacteriales</taxon>
        <taxon>Phaeocystidibacteraceae</taxon>
        <taxon>Phaeocystidibacter</taxon>
    </lineage>
</organism>
<gene>
    <name evidence="2" type="ORF">F8C67_04525</name>
</gene>
<name>A0A6N6RI56_9FLAO</name>
<dbReference type="InterPro" id="IPR018490">
    <property type="entry name" value="cNMP-bd_dom_sf"/>
</dbReference>
<dbReference type="Gene3D" id="2.60.120.10">
    <property type="entry name" value="Jelly Rolls"/>
    <property type="match status" value="1"/>
</dbReference>
<proteinExistence type="predicted"/>